<evidence type="ECO:0008006" key="3">
    <source>
        <dbReference type="Google" id="ProtNLM"/>
    </source>
</evidence>
<dbReference type="AlphaFoldDB" id="A0A060I7N9"/>
<dbReference type="Proteomes" id="UP000027180">
    <property type="component" value="Plasmid pRetIE4771b"/>
</dbReference>
<sequence>MRTWVAVPTAWIEDRGLKQFSWTNGGGGSDEVAALVCYILIAHHTDSFGMARLTYDKINLISGLSRAKISRGLDVLVERELIAKEVQQSVLSLSRLDTSVRGWGMLPAKGLYTTTGKISFFQRLHLRSRAELDALKLYLLFVSRRDINRNVVDLSYDKISDYSGISRKKIPDALTLLSVNGLIRSERQRSDINDYAISNSYRLSFLESYRHGGTTGRAEIDAVRAQNEF</sequence>
<proteinExistence type="predicted"/>
<protein>
    <recommendedName>
        <fullName evidence="3">Helix-turn-helix domain-containing protein</fullName>
    </recommendedName>
</protein>
<evidence type="ECO:0000313" key="2">
    <source>
        <dbReference type="Proteomes" id="UP000027180"/>
    </source>
</evidence>
<name>A0A060I7N9_RHIET</name>
<organism evidence="1 2">
    <name type="scientific">Rhizobium etli bv. mimosae str. IE4771</name>
    <dbReference type="NCBI Taxonomy" id="1432050"/>
    <lineage>
        <taxon>Bacteria</taxon>
        <taxon>Pseudomonadati</taxon>
        <taxon>Pseudomonadota</taxon>
        <taxon>Alphaproteobacteria</taxon>
        <taxon>Hyphomicrobiales</taxon>
        <taxon>Rhizobiaceae</taxon>
        <taxon>Rhizobium/Agrobacterium group</taxon>
        <taxon>Rhizobium</taxon>
    </lineage>
</organism>
<evidence type="ECO:0000313" key="1">
    <source>
        <dbReference type="EMBL" id="AIC29759.1"/>
    </source>
</evidence>
<reference evidence="1 2" key="1">
    <citation type="submission" date="2013-12" db="EMBL/GenBank/DDBJ databases">
        <title>Complete genome sequence of Rhizobium etli bv. mimosae IE4771.</title>
        <authorList>
            <person name="Bustos P."/>
            <person name="Santamaria R.I."/>
            <person name="Lozano L."/>
            <person name="Ormeno-Orrillo E."/>
            <person name="Rogel M.A."/>
            <person name="Romero D."/>
            <person name="Cevallos M.A."/>
            <person name="Martinez-Romero E."/>
            <person name="Gonzalez V."/>
        </authorList>
    </citation>
    <scope>NUCLEOTIDE SEQUENCE [LARGE SCALE GENOMIC DNA]</scope>
    <source>
        <strain evidence="1 2">IE4771</strain>
        <plasmid evidence="2">Plasmid pRetIE4771b</plasmid>
    </source>
</reference>
<geneLocation type="plasmid" evidence="1 2">
    <name>pRetIE4771b</name>
</geneLocation>
<keyword evidence="1" id="KW-0614">Plasmid</keyword>
<dbReference type="EMBL" id="CP006988">
    <property type="protein sequence ID" value="AIC29759.1"/>
    <property type="molecule type" value="Genomic_DNA"/>
</dbReference>
<gene>
    <name evidence="1" type="ORF">IE4771_PB00024</name>
</gene>
<accession>A0A060I7N9</accession>
<dbReference type="KEGG" id="rei:IE4771_PB00024"/>
<dbReference type="HOGENOM" id="CLU_094170_0_0_5"/>